<sequence>MNALHALRQYQRNGTELQVQQASPHRLIQMLMEGALARLAEARGALARGDMAQKGEALGKAIAIISALHEGLNFKVGGKLAANLAKLYDYMTRRLLKASREDAKTLEAALLETSALLLRIKSAWDAIG</sequence>
<accession>A0A139SWB8</accession>
<comment type="subcellular location">
    <subcellularLocation>
        <location evidence="1 6">Cytoplasm</location>
        <location evidence="1 6">Cytosol</location>
    </subcellularLocation>
</comment>
<comment type="caution">
    <text evidence="7">The sequence shown here is derived from an EMBL/GenBank/DDBJ whole genome shotgun (WGS) entry which is preliminary data.</text>
</comment>
<evidence type="ECO:0000256" key="2">
    <source>
        <dbReference type="ARBA" id="ARBA00008787"/>
    </source>
</evidence>
<dbReference type="Pfam" id="PF02561">
    <property type="entry name" value="FliS"/>
    <property type="match status" value="1"/>
</dbReference>
<dbReference type="PANTHER" id="PTHR34773:SF1">
    <property type="entry name" value="FLAGELLAR SECRETION CHAPERONE FLIS"/>
    <property type="match status" value="1"/>
</dbReference>
<keyword evidence="4 6" id="KW-1005">Bacterial flagellum biogenesis</keyword>
<reference evidence="7 8" key="1">
    <citation type="submission" date="2016-02" db="EMBL/GenBank/DDBJ databases">
        <authorList>
            <person name="Wen L."/>
            <person name="He K."/>
            <person name="Yang H."/>
        </authorList>
    </citation>
    <scope>NUCLEOTIDE SEQUENCE [LARGE SCALE GENOMIC DNA]</scope>
    <source>
        <strain evidence="7 8">CV58</strain>
    </source>
</reference>
<dbReference type="GO" id="GO:0005829">
    <property type="term" value="C:cytosol"/>
    <property type="evidence" value="ECO:0007669"/>
    <property type="project" value="UniProtKB-SubCell"/>
</dbReference>
<comment type="similarity">
    <text evidence="2 6">Belongs to the FliS family.</text>
</comment>
<gene>
    <name evidence="7" type="ORF">AXE65_11475</name>
</gene>
<dbReference type="OrthoDB" id="9792010at2"/>
<dbReference type="EMBL" id="LSZO01000059">
    <property type="protein sequence ID" value="KXU38926.1"/>
    <property type="molecule type" value="Genomic_DNA"/>
</dbReference>
<keyword evidence="5" id="KW-0143">Chaperone</keyword>
<name>A0A139SWB8_9GAMM</name>
<evidence type="ECO:0000313" key="8">
    <source>
        <dbReference type="Proteomes" id="UP000072660"/>
    </source>
</evidence>
<dbReference type="Gene3D" id="1.20.120.340">
    <property type="entry name" value="Flagellar protein FliS"/>
    <property type="match status" value="1"/>
</dbReference>
<evidence type="ECO:0000256" key="6">
    <source>
        <dbReference type="PIRNR" id="PIRNR039090"/>
    </source>
</evidence>
<organism evidence="7 8">
    <name type="scientific">Ventosimonas gracilis</name>
    <dbReference type="NCBI Taxonomy" id="1680762"/>
    <lineage>
        <taxon>Bacteria</taxon>
        <taxon>Pseudomonadati</taxon>
        <taxon>Pseudomonadota</taxon>
        <taxon>Gammaproteobacteria</taxon>
        <taxon>Pseudomonadales</taxon>
        <taxon>Ventosimonadaceae</taxon>
        <taxon>Ventosimonas</taxon>
    </lineage>
</organism>
<dbReference type="PANTHER" id="PTHR34773">
    <property type="entry name" value="FLAGELLAR SECRETION CHAPERONE FLIS"/>
    <property type="match status" value="1"/>
</dbReference>
<evidence type="ECO:0000256" key="4">
    <source>
        <dbReference type="ARBA" id="ARBA00022795"/>
    </source>
</evidence>
<dbReference type="Proteomes" id="UP000072660">
    <property type="component" value="Unassembled WGS sequence"/>
</dbReference>
<dbReference type="InterPro" id="IPR003713">
    <property type="entry name" value="FliS"/>
</dbReference>
<keyword evidence="7" id="KW-0969">Cilium</keyword>
<dbReference type="PIRSF" id="PIRSF039090">
    <property type="entry name" value="Flis"/>
    <property type="match status" value="1"/>
</dbReference>
<dbReference type="AlphaFoldDB" id="A0A139SWB8"/>
<evidence type="ECO:0000256" key="5">
    <source>
        <dbReference type="ARBA" id="ARBA00023186"/>
    </source>
</evidence>
<protein>
    <recommendedName>
        <fullName evidence="6">Flagellar secretion chaperone FliS</fullName>
    </recommendedName>
</protein>
<dbReference type="RefSeq" id="WP_068388140.1">
    <property type="nucleotide sequence ID" value="NZ_LSZO01000059.1"/>
</dbReference>
<evidence type="ECO:0000256" key="1">
    <source>
        <dbReference type="ARBA" id="ARBA00004514"/>
    </source>
</evidence>
<dbReference type="InterPro" id="IPR036584">
    <property type="entry name" value="FliS_sf"/>
</dbReference>
<evidence type="ECO:0000313" key="7">
    <source>
        <dbReference type="EMBL" id="KXU38926.1"/>
    </source>
</evidence>
<proteinExistence type="inferred from homology"/>
<keyword evidence="8" id="KW-1185">Reference proteome</keyword>
<keyword evidence="7" id="KW-0966">Cell projection</keyword>
<dbReference type="GO" id="GO:0071973">
    <property type="term" value="P:bacterial-type flagellum-dependent cell motility"/>
    <property type="evidence" value="ECO:0007669"/>
    <property type="project" value="TreeGrafter"/>
</dbReference>
<dbReference type="GO" id="GO:0044780">
    <property type="term" value="P:bacterial-type flagellum assembly"/>
    <property type="evidence" value="ECO:0007669"/>
    <property type="project" value="InterPro"/>
</dbReference>
<keyword evidence="7" id="KW-0282">Flagellum</keyword>
<evidence type="ECO:0000256" key="3">
    <source>
        <dbReference type="ARBA" id="ARBA00022490"/>
    </source>
</evidence>
<dbReference type="CDD" id="cd16098">
    <property type="entry name" value="FliS"/>
    <property type="match status" value="1"/>
</dbReference>
<keyword evidence="3 6" id="KW-0963">Cytoplasm</keyword>
<dbReference type="SUPFAM" id="SSF101116">
    <property type="entry name" value="Flagellar export chaperone FliS"/>
    <property type="match status" value="1"/>
</dbReference>
<dbReference type="NCBIfam" id="TIGR00208">
    <property type="entry name" value="fliS"/>
    <property type="match status" value="1"/>
</dbReference>